<feature type="region of interest" description="Disordered" evidence="1">
    <location>
        <begin position="13"/>
        <end position="34"/>
    </location>
</feature>
<evidence type="ECO:0000256" key="2">
    <source>
        <dbReference type="SAM" id="Phobius"/>
    </source>
</evidence>
<name>A0AAV9WFQ1_9PEZI</name>
<evidence type="ECO:0000313" key="4">
    <source>
        <dbReference type="Proteomes" id="UP001370758"/>
    </source>
</evidence>
<organism evidence="3 4">
    <name type="scientific">Arthrobotrys musiformis</name>
    <dbReference type="NCBI Taxonomy" id="47236"/>
    <lineage>
        <taxon>Eukaryota</taxon>
        <taxon>Fungi</taxon>
        <taxon>Dikarya</taxon>
        <taxon>Ascomycota</taxon>
        <taxon>Pezizomycotina</taxon>
        <taxon>Orbiliomycetes</taxon>
        <taxon>Orbiliales</taxon>
        <taxon>Orbiliaceae</taxon>
        <taxon>Arthrobotrys</taxon>
    </lineage>
</organism>
<evidence type="ECO:0000313" key="3">
    <source>
        <dbReference type="EMBL" id="KAK6507657.1"/>
    </source>
</evidence>
<dbReference type="Proteomes" id="UP001370758">
    <property type="component" value="Unassembled WGS sequence"/>
</dbReference>
<feature type="compositionally biased region" description="Pro residues" evidence="1">
    <location>
        <begin position="17"/>
        <end position="32"/>
    </location>
</feature>
<proteinExistence type="predicted"/>
<keyword evidence="4" id="KW-1185">Reference proteome</keyword>
<reference evidence="3 4" key="1">
    <citation type="submission" date="2023-08" db="EMBL/GenBank/DDBJ databases">
        <authorList>
            <person name="Palmer J.M."/>
        </authorList>
    </citation>
    <scope>NUCLEOTIDE SEQUENCE [LARGE SCALE GENOMIC DNA]</scope>
    <source>
        <strain evidence="3 4">TWF481</strain>
    </source>
</reference>
<protein>
    <submittedName>
        <fullName evidence="3">Uncharacterized protein</fullName>
    </submittedName>
</protein>
<keyword evidence="2" id="KW-0472">Membrane</keyword>
<dbReference type="AlphaFoldDB" id="A0AAV9WFQ1"/>
<sequence length="478" mass="54172">METIPLHNLVPVSRPDLVPPMEPQEPQMPIPEPNEVETTSATQHLREMALKLLFGLPERHMTEWPGVLLVCKHLENCFALLISSDYKIIWKILRSPPSTNPVSCWNWCFAVVQAAKQLPDEKASIEEVFKMLTTAIDDEPLTITQQEKNQALLAIFAVFCWITVTFQPSLVKYESDDSRSGVGLSYRVEYAPRTEISHLQGGRRPLAKMFRAFTSRTEANPLQTATATSVNSDILYASVLNYFTLLTIGKVKIKWVDSLYNHLDFDRHTRILSIFRLPSFCVTKILESQSIGILNGIIDAVLPIASFKDDENNDPKAVHQEILLTYHLLFGQSPRSREKLKDLLDHIQSSESVDPFLYTYCNRSNPWSPSSLFGAKAEAFIPDLYPPSAVGLDNSLQKPDIYSTRDDFPVFGQRLLKLQQYNMGQQPSRWKDLWRDRRNPLQWYTFWAVVIVGGASIVLSILQLGVGIGQLVMAIIAP</sequence>
<keyword evidence="2" id="KW-1133">Transmembrane helix</keyword>
<dbReference type="EMBL" id="JAVHJL010000003">
    <property type="protein sequence ID" value="KAK6507657.1"/>
    <property type="molecule type" value="Genomic_DNA"/>
</dbReference>
<accession>A0AAV9WFQ1</accession>
<feature type="transmembrane region" description="Helical" evidence="2">
    <location>
        <begin position="444"/>
        <end position="477"/>
    </location>
</feature>
<evidence type="ECO:0000256" key="1">
    <source>
        <dbReference type="SAM" id="MobiDB-lite"/>
    </source>
</evidence>
<comment type="caution">
    <text evidence="3">The sequence shown here is derived from an EMBL/GenBank/DDBJ whole genome shotgun (WGS) entry which is preliminary data.</text>
</comment>
<gene>
    <name evidence="3" type="ORF">TWF481_006082</name>
</gene>
<keyword evidence="2" id="KW-0812">Transmembrane</keyword>